<evidence type="ECO:0000313" key="2">
    <source>
        <dbReference type="Proteomes" id="UP000316621"/>
    </source>
</evidence>
<dbReference type="Proteomes" id="UP000316621">
    <property type="component" value="Chromosome 9"/>
</dbReference>
<dbReference type="Gramene" id="RZC77623">
    <property type="protein sequence ID" value="RZC77623"/>
    <property type="gene ID" value="C5167_001826"/>
</dbReference>
<name>A0A4Y7KWD5_PAPSO</name>
<gene>
    <name evidence="1" type="ORF">C5167_001826</name>
</gene>
<evidence type="ECO:0000313" key="1">
    <source>
        <dbReference type="EMBL" id="RZC77623.1"/>
    </source>
</evidence>
<protein>
    <submittedName>
        <fullName evidence="1">Uncharacterized protein</fullName>
    </submittedName>
</protein>
<accession>A0A4Y7KWD5</accession>
<proteinExistence type="predicted"/>
<keyword evidence="2" id="KW-1185">Reference proteome</keyword>
<dbReference type="AlphaFoldDB" id="A0A4Y7KWD5"/>
<dbReference type="EMBL" id="CM010723">
    <property type="protein sequence ID" value="RZC77623.1"/>
    <property type="molecule type" value="Genomic_DNA"/>
</dbReference>
<sequence length="99" mass="11038">MSSNQAATNITSSCLTTLDSQESEKHSIEKLDKYDGHLFSLLSSVCGIPLTGNKTNQSFREAYICNSKSQFQFQNNKPIPGPEQEQQLWGCYETLVSKS</sequence>
<reference evidence="1 2" key="1">
    <citation type="journal article" date="2018" name="Science">
        <title>The opium poppy genome and morphinan production.</title>
        <authorList>
            <person name="Guo L."/>
            <person name="Winzer T."/>
            <person name="Yang X."/>
            <person name="Li Y."/>
            <person name="Ning Z."/>
            <person name="He Z."/>
            <person name="Teodor R."/>
            <person name="Lu Y."/>
            <person name="Bowser T.A."/>
            <person name="Graham I.A."/>
            <person name="Ye K."/>
        </authorList>
    </citation>
    <scope>NUCLEOTIDE SEQUENCE [LARGE SCALE GENOMIC DNA]</scope>
    <source>
        <strain evidence="2">cv. HN1</strain>
        <tissue evidence="1">Leaves</tissue>
    </source>
</reference>
<organism evidence="1 2">
    <name type="scientific">Papaver somniferum</name>
    <name type="common">Opium poppy</name>
    <dbReference type="NCBI Taxonomy" id="3469"/>
    <lineage>
        <taxon>Eukaryota</taxon>
        <taxon>Viridiplantae</taxon>
        <taxon>Streptophyta</taxon>
        <taxon>Embryophyta</taxon>
        <taxon>Tracheophyta</taxon>
        <taxon>Spermatophyta</taxon>
        <taxon>Magnoliopsida</taxon>
        <taxon>Ranunculales</taxon>
        <taxon>Papaveraceae</taxon>
        <taxon>Papaveroideae</taxon>
        <taxon>Papaver</taxon>
    </lineage>
</organism>